<dbReference type="EMBL" id="JAHQCW010000001">
    <property type="protein sequence ID" value="MBU9735139.1"/>
    <property type="molecule type" value="Genomic_DNA"/>
</dbReference>
<dbReference type="GO" id="GO:0016810">
    <property type="term" value="F:hydrolase activity, acting on carbon-nitrogen (but not peptide) bonds"/>
    <property type="evidence" value="ECO:0007669"/>
    <property type="project" value="InterPro"/>
</dbReference>
<dbReference type="RefSeq" id="WP_238720315.1">
    <property type="nucleotide sequence ID" value="NZ_JAHQCW010000001.1"/>
</dbReference>
<dbReference type="AlphaFoldDB" id="A0A949NDH3"/>
<dbReference type="Gene3D" id="3.10.310.70">
    <property type="match status" value="1"/>
</dbReference>
<organism evidence="2 3">
    <name type="scientific">Diplocloster agilis</name>
    <dbReference type="NCBI Taxonomy" id="2850323"/>
    <lineage>
        <taxon>Bacteria</taxon>
        <taxon>Bacillati</taxon>
        <taxon>Bacillota</taxon>
        <taxon>Clostridia</taxon>
        <taxon>Lachnospirales</taxon>
        <taxon>Lachnospiraceae</taxon>
        <taxon>Diplocloster</taxon>
    </lineage>
</organism>
<gene>
    <name evidence="2" type="ORF">KTH89_01225</name>
</gene>
<dbReference type="InterPro" id="IPR013108">
    <property type="entry name" value="Amidohydro_3"/>
</dbReference>
<keyword evidence="3" id="KW-1185">Reference proteome</keyword>
<proteinExistence type="predicted"/>
<dbReference type="PANTHER" id="PTHR22642:SF22">
    <property type="entry name" value="EXOENZYMES REGULATORY PROTEIN AEPA"/>
    <property type="match status" value="1"/>
</dbReference>
<dbReference type="Gene3D" id="2.30.40.10">
    <property type="entry name" value="Urease, subunit C, domain 1"/>
    <property type="match status" value="1"/>
</dbReference>
<reference evidence="2" key="1">
    <citation type="submission" date="2021-06" db="EMBL/GenBank/DDBJ databases">
        <title>Description of novel taxa of the family Lachnospiraceae.</title>
        <authorList>
            <person name="Chaplin A.V."/>
            <person name="Sokolova S.R."/>
            <person name="Pikina A.P."/>
            <person name="Korzhanova M."/>
            <person name="Belova V."/>
            <person name="Korostin D."/>
            <person name="Efimov B.A."/>
        </authorList>
    </citation>
    <scope>NUCLEOTIDE SEQUENCE</scope>
    <source>
        <strain evidence="2">ASD5720</strain>
    </source>
</reference>
<dbReference type="SUPFAM" id="SSF51556">
    <property type="entry name" value="Metallo-dependent hydrolases"/>
    <property type="match status" value="1"/>
</dbReference>
<evidence type="ECO:0000259" key="1">
    <source>
        <dbReference type="Pfam" id="PF07969"/>
    </source>
</evidence>
<sequence>MNTIMMQHCLFKDGYFHTMDTEDECYRYMGVTDGRISYLGDTRPGGYFHECSLEERHVFPALIDSHLHLLYTMVLQAGSCVICEIRDGRVVPDTLDGVRQKIEEVCKTNRSKGIIVANQYIVSGIREGRMPNRQELDQWTEGRKIVLYNIDGHSSSMSTALMKELGIYQEGCDGILTGKDHEFIQGKVMESIGKAVTPKVLARGVANFTNLCIQYGIGGVCALDGSGDVPEDKLTRMLAKIASHMDIDVRLYLQFTDLTQAEQYRRYQSTPRVGGCGVWEMDGSVGSHSAAFYSPYRDTGTKGACYYTQEQVDDMLRKADEAGYQISSHAIGEAAIDRVLDGYAGFQPRRMHRIDHFEFPTPEAVKRICAENNLAVTVQPGFSWIDRHYLKSYEQFLPDALIEQQVPLRTLMEHGVCVCGSSDSPVQEINPFDQMLGMIDFYRPEESLTMYQALCTYTKNPAAMLGEERDLGTLEVGKRANFLVSDQNLLELDRHTIGNVQIRQLYLDGKACRRKKGSVAEFLAMMAGPGHKI</sequence>
<feature type="domain" description="Amidohydrolase 3" evidence="1">
    <location>
        <begin position="53"/>
        <end position="510"/>
    </location>
</feature>
<evidence type="ECO:0000313" key="3">
    <source>
        <dbReference type="Proteomes" id="UP000712157"/>
    </source>
</evidence>
<comment type="caution">
    <text evidence="2">The sequence shown here is derived from an EMBL/GenBank/DDBJ whole genome shotgun (WGS) entry which is preliminary data.</text>
</comment>
<dbReference type="InterPro" id="IPR032466">
    <property type="entry name" value="Metal_Hydrolase"/>
</dbReference>
<dbReference type="SUPFAM" id="SSF51338">
    <property type="entry name" value="Composite domain of metallo-dependent hydrolases"/>
    <property type="match status" value="1"/>
</dbReference>
<dbReference type="Proteomes" id="UP000712157">
    <property type="component" value="Unassembled WGS sequence"/>
</dbReference>
<dbReference type="InterPro" id="IPR011059">
    <property type="entry name" value="Metal-dep_hydrolase_composite"/>
</dbReference>
<dbReference type="Gene3D" id="3.20.20.140">
    <property type="entry name" value="Metal-dependent hydrolases"/>
    <property type="match status" value="1"/>
</dbReference>
<dbReference type="PANTHER" id="PTHR22642">
    <property type="entry name" value="IMIDAZOLONEPROPIONASE"/>
    <property type="match status" value="1"/>
</dbReference>
<protein>
    <submittedName>
        <fullName evidence="2">Amidohydrolase family protein</fullName>
    </submittedName>
</protein>
<name>A0A949NDH3_9FIRM</name>
<accession>A0A949NDH3</accession>
<evidence type="ECO:0000313" key="2">
    <source>
        <dbReference type="EMBL" id="MBU9735139.1"/>
    </source>
</evidence>
<dbReference type="Pfam" id="PF07969">
    <property type="entry name" value="Amidohydro_3"/>
    <property type="match status" value="1"/>
</dbReference>